<dbReference type="AlphaFoldDB" id="A0A427AHC0"/>
<dbReference type="EMBL" id="AMZH03002417">
    <property type="protein sequence ID" value="RRT75648.1"/>
    <property type="molecule type" value="Genomic_DNA"/>
</dbReference>
<organism evidence="1 2">
    <name type="scientific">Ensete ventricosum</name>
    <name type="common">Abyssinian banana</name>
    <name type="synonym">Musa ensete</name>
    <dbReference type="NCBI Taxonomy" id="4639"/>
    <lineage>
        <taxon>Eukaryota</taxon>
        <taxon>Viridiplantae</taxon>
        <taxon>Streptophyta</taxon>
        <taxon>Embryophyta</taxon>
        <taxon>Tracheophyta</taxon>
        <taxon>Spermatophyta</taxon>
        <taxon>Magnoliopsida</taxon>
        <taxon>Liliopsida</taxon>
        <taxon>Zingiberales</taxon>
        <taxon>Musaceae</taxon>
        <taxon>Ensete</taxon>
    </lineage>
</organism>
<accession>A0A427AHC0</accession>
<protein>
    <submittedName>
        <fullName evidence="1">Uncharacterized protein</fullName>
    </submittedName>
</protein>
<dbReference type="Proteomes" id="UP000287651">
    <property type="component" value="Unassembled WGS sequence"/>
</dbReference>
<sequence length="80" mass="8600">YATSYLVEKPSAAWCRRKPSCNCKAQPTPASIHQSIARRSFPQYLKATIWGSNRCGEEAGIADGDAGSGCGERSLRGPPE</sequence>
<name>A0A427AHC0_ENSVE</name>
<evidence type="ECO:0000313" key="1">
    <source>
        <dbReference type="EMBL" id="RRT75648.1"/>
    </source>
</evidence>
<evidence type="ECO:0000313" key="2">
    <source>
        <dbReference type="Proteomes" id="UP000287651"/>
    </source>
</evidence>
<comment type="caution">
    <text evidence="1">The sequence shown here is derived from an EMBL/GenBank/DDBJ whole genome shotgun (WGS) entry which is preliminary data.</text>
</comment>
<reference evidence="1 2" key="1">
    <citation type="journal article" date="2014" name="Agronomy (Basel)">
        <title>A Draft Genome Sequence for Ensete ventricosum, the Drought-Tolerant Tree Against Hunger.</title>
        <authorList>
            <person name="Harrison J."/>
            <person name="Moore K.A."/>
            <person name="Paszkiewicz K."/>
            <person name="Jones T."/>
            <person name="Grant M."/>
            <person name="Ambacheew D."/>
            <person name="Muzemil S."/>
            <person name="Studholme D.J."/>
        </authorList>
    </citation>
    <scope>NUCLEOTIDE SEQUENCE [LARGE SCALE GENOMIC DNA]</scope>
</reference>
<gene>
    <name evidence="1" type="ORF">B296_00004136</name>
</gene>
<feature type="non-terminal residue" evidence="1">
    <location>
        <position position="1"/>
    </location>
</feature>
<proteinExistence type="predicted"/>